<dbReference type="InterPro" id="IPR015421">
    <property type="entry name" value="PyrdxlP-dep_Trfase_major"/>
</dbReference>
<dbReference type="EMBL" id="JAKLMC020000047">
    <property type="protein sequence ID" value="KAK5948486.1"/>
    <property type="molecule type" value="Genomic_DNA"/>
</dbReference>
<proteinExistence type="inferred from homology"/>
<comment type="similarity">
    <text evidence="1 3">Belongs to the class-III pyridoxal-phosphate-dependent aminotransferase family.</text>
</comment>
<dbReference type="PANTHER" id="PTHR43094:SF1">
    <property type="entry name" value="AMINOTRANSFERASE CLASS-III"/>
    <property type="match status" value="1"/>
</dbReference>
<organism evidence="4 5">
    <name type="scientific">Knufia fluminis</name>
    <dbReference type="NCBI Taxonomy" id="191047"/>
    <lineage>
        <taxon>Eukaryota</taxon>
        <taxon>Fungi</taxon>
        <taxon>Dikarya</taxon>
        <taxon>Ascomycota</taxon>
        <taxon>Pezizomycotina</taxon>
        <taxon>Eurotiomycetes</taxon>
        <taxon>Chaetothyriomycetidae</taxon>
        <taxon>Chaetothyriales</taxon>
        <taxon>Trichomeriaceae</taxon>
        <taxon>Knufia</taxon>
    </lineage>
</organism>
<evidence type="ECO:0000256" key="2">
    <source>
        <dbReference type="ARBA" id="ARBA00022898"/>
    </source>
</evidence>
<accession>A0AAN8I3L8</accession>
<reference evidence="4 5" key="1">
    <citation type="submission" date="2022-12" db="EMBL/GenBank/DDBJ databases">
        <title>Genomic features and morphological characterization of a novel Knufia sp. strain isolated from spacecraft assembly facility.</title>
        <authorList>
            <person name="Teixeira M."/>
            <person name="Chander A.M."/>
            <person name="Stajich J.E."/>
            <person name="Venkateswaran K."/>
        </authorList>
    </citation>
    <scope>NUCLEOTIDE SEQUENCE [LARGE SCALE GENOMIC DNA]</scope>
    <source>
        <strain evidence="4 5">FJI-L2-BK-P2</strain>
    </source>
</reference>
<keyword evidence="2 3" id="KW-0663">Pyridoxal phosphate</keyword>
<evidence type="ECO:0008006" key="6">
    <source>
        <dbReference type="Google" id="ProtNLM"/>
    </source>
</evidence>
<dbReference type="GO" id="GO:0030170">
    <property type="term" value="F:pyridoxal phosphate binding"/>
    <property type="evidence" value="ECO:0007669"/>
    <property type="project" value="InterPro"/>
</dbReference>
<gene>
    <name evidence="4" type="ORF">OHC33_010520</name>
</gene>
<dbReference type="GO" id="GO:0008483">
    <property type="term" value="F:transaminase activity"/>
    <property type="evidence" value="ECO:0007669"/>
    <property type="project" value="InterPro"/>
</dbReference>
<protein>
    <recommendedName>
        <fullName evidence="6">Aminotransferase</fullName>
    </recommendedName>
</protein>
<dbReference type="Proteomes" id="UP001316803">
    <property type="component" value="Unassembled WGS sequence"/>
</dbReference>
<dbReference type="AlphaFoldDB" id="A0AAN8I3L8"/>
<evidence type="ECO:0000256" key="3">
    <source>
        <dbReference type="RuleBase" id="RU003560"/>
    </source>
</evidence>
<dbReference type="InterPro" id="IPR005814">
    <property type="entry name" value="Aminotrans_3"/>
</dbReference>
<evidence type="ECO:0000256" key="1">
    <source>
        <dbReference type="ARBA" id="ARBA00008954"/>
    </source>
</evidence>
<evidence type="ECO:0000313" key="4">
    <source>
        <dbReference type="EMBL" id="KAK5948486.1"/>
    </source>
</evidence>
<dbReference type="Gene3D" id="3.90.1150.10">
    <property type="entry name" value="Aspartate Aminotransferase, domain 1"/>
    <property type="match status" value="1"/>
</dbReference>
<comment type="caution">
    <text evidence="4">The sequence shown here is derived from an EMBL/GenBank/DDBJ whole genome shotgun (WGS) entry which is preliminary data.</text>
</comment>
<dbReference type="PANTHER" id="PTHR43094">
    <property type="entry name" value="AMINOTRANSFERASE"/>
    <property type="match status" value="1"/>
</dbReference>
<dbReference type="Gene3D" id="3.40.640.10">
    <property type="entry name" value="Type I PLP-dependent aspartate aminotransferase-like (Major domain)"/>
    <property type="match status" value="1"/>
</dbReference>
<sequence>MAECDGRCYGRTPRGQHSALLKAGQLKKMESAILHRSLGKAYPTAVSGQGVYLITDNGQKILDGSSGAAVSSLGHGNTEVIEAVVTQARNLSFAHTSFFTSDPAEELARVIIDRSNGAFSKVTFLSSGSEAVETALKIARQHHIYNGEPERIHIIGRMHAYHGNTLGALAAGNNPPRRDAFSPLLSSAFHHVSRCFYDADGQGMSEGVYEDRLISEIESKIETLGPKTVAAMIVEPVGGATLGSVPPTRTYLPRLKDLCSRYGILLIFDEVMCGMGRVGSYHAWQQLGGVAPDLQTIGKGLGAGYQPLSAVLLAPKVVAAFEEGSKKSLKFTSGHTFQGHSMGCAGALAVHRILKRDQLISHVGEMGMLLESVLQKGLLSEINEYAVSMRGMGLFRTVDFGRMQVALGGPLAQEVADETFRRGAAVYTCSPAVDAILFAPPFIITAKEVAELSDIFVSALRAVTKRRKGSKL</sequence>
<dbReference type="InterPro" id="IPR015422">
    <property type="entry name" value="PyrdxlP-dep_Trfase_small"/>
</dbReference>
<dbReference type="GO" id="GO:0005829">
    <property type="term" value="C:cytosol"/>
    <property type="evidence" value="ECO:0007669"/>
    <property type="project" value="TreeGrafter"/>
</dbReference>
<dbReference type="CDD" id="cd00610">
    <property type="entry name" value="OAT_like"/>
    <property type="match status" value="1"/>
</dbReference>
<name>A0AAN8I3L8_9EURO</name>
<dbReference type="PIRSF" id="PIRSF000521">
    <property type="entry name" value="Transaminase_4ab_Lys_Orn"/>
    <property type="match status" value="1"/>
</dbReference>
<dbReference type="InterPro" id="IPR015424">
    <property type="entry name" value="PyrdxlP-dep_Trfase"/>
</dbReference>
<dbReference type="Pfam" id="PF00202">
    <property type="entry name" value="Aminotran_3"/>
    <property type="match status" value="1"/>
</dbReference>
<evidence type="ECO:0000313" key="5">
    <source>
        <dbReference type="Proteomes" id="UP001316803"/>
    </source>
</evidence>
<keyword evidence="5" id="KW-1185">Reference proteome</keyword>
<dbReference type="SUPFAM" id="SSF53383">
    <property type="entry name" value="PLP-dependent transferases"/>
    <property type="match status" value="1"/>
</dbReference>